<evidence type="ECO:0000313" key="12">
    <source>
        <dbReference type="Proteomes" id="UP000826195"/>
    </source>
</evidence>
<evidence type="ECO:0000313" key="11">
    <source>
        <dbReference type="EMBL" id="KAH0535492.1"/>
    </source>
</evidence>
<reference evidence="11 12" key="1">
    <citation type="journal article" date="2021" name="J. Hered.">
        <title>A chromosome-level genome assembly of the parasitoid wasp, Cotesia glomerata (Hymenoptera: Braconidae).</title>
        <authorList>
            <person name="Pinto B.J."/>
            <person name="Weis J.J."/>
            <person name="Gamble T."/>
            <person name="Ode P.J."/>
            <person name="Paul R."/>
            <person name="Zaspel J.M."/>
        </authorList>
    </citation>
    <scope>NUCLEOTIDE SEQUENCE [LARGE SCALE GENOMIC DNA]</scope>
    <source>
        <strain evidence="11">CgM1</strain>
    </source>
</reference>
<dbReference type="Pfam" id="PF02949">
    <property type="entry name" value="7tm_6"/>
    <property type="match status" value="1"/>
</dbReference>
<comment type="caution">
    <text evidence="11">The sequence shown here is derived from an EMBL/GenBank/DDBJ whole genome shotgun (WGS) entry which is preliminary data.</text>
</comment>
<dbReference type="GO" id="GO:0004984">
    <property type="term" value="F:olfactory receptor activity"/>
    <property type="evidence" value="ECO:0007669"/>
    <property type="project" value="InterPro"/>
</dbReference>
<keyword evidence="3" id="KW-0716">Sensory transduction</keyword>
<keyword evidence="12" id="KW-1185">Reference proteome</keyword>
<evidence type="ECO:0000256" key="6">
    <source>
        <dbReference type="ARBA" id="ARBA00022989"/>
    </source>
</evidence>
<dbReference type="PANTHER" id="PTHR21137">
    <property type="entry name" value="ODORANT RECEPTOR"/>
    <property type="match status" value="1"/>
</dbReference>
<name>A0AAV7HYQ5_COTGL</name>
<evidence type="ECO:0000256" key="10">
    <source>
        <dbReference type="SAM" id="Phobius"/>
    </source>
</evidence>
<keyword evidence="2" id="KW-1003">Cell membrane</keyword>
<evidence type="ECO:0000256" key="5">
    <source>
        <dbReference type="ARBA" id="ARBA00022725"/>
    </source>
</evidence>
<comment type="subcellular location">
    <subcellularLocation>
        <location evidence="1">Cell membrane</location>
        <topology evidence="1">Multi-pass membrane protein</topology>
    </subcellularLocation>
</comment>
<keyword evidence="9" id="KW-0807">Transducer</keyword>
<keyword evidence="7 10" id="KW-0472">Membrane</keyword>
<organism evidence="11 12">
    <name type="scientific">Cotesia glomerata</name>
    <name type="common">Lepidopteran parasitic wasp</name>
    <name type="synonym">Apanteles glomeratus</name>
    <dbReference type="NCBI Taxonomy" id="32391"/>
    <lineage>
        <taxon>Eukaryota</taxon>
        <taxon>Metazoa</taxon>
        <taxon>Ecdysozoa</taxon>
        <taxon>Arthropoda</taxon>
        <taxon>Hexapoda</taxon>
        <taxon>Insecta</taxon>
        <taxon>Pterygota</taxon>
        <taxon>Neoptera</taxon>
        <taxon>Endopterygota</taxon>
        <taxon>Hymenoptera</taxon>
        <taxon>Apocrita</taxon>
        <taxon>Ichneumonoidea</taxon>
        <taxon>Braconidae</taxon>
        <taxon>Microgastrinae</taxon>
        <taxon>Cotesia</taxon>
    </lineage>
</organism>
<evidence type="ECO:0000256" key="3">
    <source>
        <dbReference type="ARBA" id="ARBA00022606"/>
    </source>
</evidence>
<keyword evidence="6 10" id="KW-1133">Transmembrane helix</keyword>
<proteinExistence type="predicted"/>
<feature type="transmembrane region" description="Helical" evidence="10">
    <location>
        <begin position="7"/>
        <end position="32"/>
    </location>
</feature>
<evidence type="ECO:0000256" key="1">
    <source>
        <dbReference type="ARBA" id="ARBA00004651"/>
    </source>
</evidence>
<dbReference type="Proteomes" id="UP000826195">
    <property type="component" value="Unassembled WGS sequence"/>
</dbReference>
<keyword evidence="8" id="KW-0675">Receptor</keyword>
<protein>
    <recommendedName>
        <fullName evidence="13">Olfactory receptor</fullName>
    </recommendedName>
</protein>
<dbReference type="GO" id="GO:0005886">
    <property type="term" value="C:plasma membrane"/>
    <property type="evidence" value="ECO:0007669"/>
    <property type="project" value="UniProtKB-SubCell"/>
</dbReference>
<evidence type="ECO:0008006" key="13">
    <source>
        <dbReference type="Google" id="ProtNLM"/>
    </source>
</evidence>
<dbReference type="GO" id="GO:0005549">
    <property type="term" value="F:odorant binding"/>
    <property type="evidence" value="ECO:0007669"/>
    <property type="project" value="InterPro"/>
</dbReference>
<keyword evidence="4 10" id="KW-0812">Transmembrane</keyword>
<accession>A0AAV7HYQ5</accession>
<evidence type="ECO:0000256" key="7">
    <source>
        <dbReference type="ARBA" id="ARBA00023136"/>
    </source>
</evidence>
<dbReference type="InterPro" id="IPR004117">
    <property type="entry name" value="7tm6_olfct_rcpt"/>
</dbReference>
<keyword evidence="5" id="KW-0552">Olfaction</keyword>
<dbReference type="AlphaFoldDB" id="A0AAV7HYQ5"/>
<evidence type="ECO:0000256" key="2">
    <source>
        <dbReference type="ARBA" id="ARBA00022475"/>
    </source>
</evidence>
<evidence type="ECO:0000256" key="9">
    <source>
        <dbReference type="ARBA" id="ARBA00023224"/>
    </source>
</evidence>
<evidence type="ECO:0000256" key="8">
    <source>
        <dbReference type="ARBA" id="ARBA00023170"/>
    </source>
</evidence>
<dbReference type="GO" id="GO:0007165">
    <property type="term" value="P:signal transduction"/>
    <property type="evidence" value="ECO:0007669"/>
    <property type="project" value="UniProtKB-KW"/>
</dbReference>
<sequence>MGEGIKVSFAMALLTYLIVGTIQICIIGYHILVSQRCSEAFWNCEWCDMPLDCIKDITFCIMRSQKTLGLTAGAFVTLSNSTLTDVTKAAMGYLSILRNFLTE</sequence>
<gene>
    <name evidence="11" type="ORF">KQX54_016822</name>
</gene>
<dbReference type="EMBL" id="JAHXZJ010002982">
    <property type="protein sequence ID" value="KAH0535492.1"/>
    <property type="molecule type" value="Genomic_DNA"/>
</dbReference>
<dbReference type="PANTHER" id="PTHR21137:SF35">
    <property type="entry name" value="ODORANT RECEPTOR 19A-RELATED"/>
    <property type="match status" value="1"/>
</dbReference>
<evidence type="ECO:0000256" key="4">
    <source>
        <dbReference type="ARBA" id="ARBA00022692"/>
    </source>
</evidence>